<evidence type="ECO:0000313" key="4">
    <source>
        <dbReference type="EMBL" id="CEG49082.1"/>
    </source>
</evidence>
<keyword evidence="5" id="KW-1185">Reference proteome</keyword>
<reference evidence="5" key="1">
    <citation type="submission" date="2014-09" db="EMBL/GenBank/DDBJ databases">
        <authorList>
            <person name="Sharma Rahul"/>
            <person name="Thines Marco"/>
        </authorList>
    </citation>
    <scope>NUCLEOTIDE SEQUENCE [LARGE SCALE GENOMIC DNA]</scope>
</reference>
<dbReference type="Proteomes" id="UP000054928">
    <property type="component" value="Unassembled WGS sequence"/>
</dbReference>
<dbReference type="InterPro" id="IPR011051">
    <property type="entry name" value="RmlC_Cupin_sf"/>
</dbReference>
<dbReference type="RefSeq" id="XP_024585451.1">
    <property type="nucleotide sequence ID" value="XM_024720232.1"/>
</dbReference>
<evidence type="ECO:0000256" key="2">
    <source>
        <dbReference type="ARBA" id="ARBA00023002"/>
    </source>
</evidence>
<dbReference type="SUPFAM" id="SSF51182">
    <property type="entry name" value="RmlC-like cupins"/>
    <property type="match status" value="1"/>
</dbReference>
<keyword evidence="3" id="KW-0408">Iron</keyword>
<sequence>MNILNSIWRLSFGKDKHVVDGQKALKNIQSLLLNTIAKYEGVSHALTSEEIAPIKAICDQLFPENFLLKVPGTNCSEIEAPACVHYQHVYENESFSIGIFILPPGVAIPLHDHPRMSVISRILYGSLHIKSYDFVNGTVSSGTSKLARRCMDKVIAAPYTTELLPDCGNLHELIGGDDIGCAFLDIITPPYDANCGRDCTYFRVQNSIDSQVDESEELVMLEKFDPQDFKVVSKAYHGPQW</sequence>
<dbReference type="OrthoDB" id="271433at2759"/>
<dbReference type="Pfam" id="PF07847">
    <property type="entry name" value="PCO_ADO"/>
    <property type="match status" value="1"/>
</dbReference>
<dbReference type="GO" id="GO:0016702">
    <property type="term" value="F:oxidoreductase activity, acting on single donors with incorporation of molecular oxygen, incorporation of two atoms of oxygen"/>
    <property type="evidence" value="ECO:0007669"/>
    <property type="project" value="InterPro"/>
</dbReference>
<name>A0A0P1B525_PLAHL</name>
<proteinExistence type="predicted"/>
<dbReference type="GeneID" id="36401923"/>
<dbReference type="AlphaFoldDB" id="A0A0P1B525"/>
<dbReference type="Gene3D" id="2.60.120.10">
    <property type="entry name" value="Jelly Rolls"/>
    <property type="match status" value="1"/>
</dbReference>
<accession>A0A0P1B525</accession>
<protein>
    <submittedName>
        <fullName evidence="4">Uncharacterized conserved protein</fullName>
    </submittedName>
</protein>
<dbReference type="STRING" id="4781.A0A0P1B525"/>
<dbReference type="OMA" id="VRDCEMS"/>
<dbReference type="InterPro" id="IPR014710">
    <property type="entry name" value="RmlC-like_jellyroll"/>
</dbReference>
<dbReference type="PANTHER" id="PTHR22966:SF61">
    <property type="entry name" value="2-AMINOETHANETHIOL DIOXYGENASE"/>
    <property type="match status" value="1"/>
</dbReference>
<keyword evidence="1" id="KW-0479">Metal-binding</keyword>
<dbReference type="InterPro" id="IPR012864">
    <property type="entry name" value="PCO/ADO"/>
</dbReference>
<evidence type="ECO:0000313" key="5">
    <source>
        <dbReference type="Proteomes" id="UP000054928"/>
    </source>
</evidence>
<dbReference type="PANTHER" id="PTHR22966">
    <property type="entry name" value="2-AMINOETHANETHIOL DIOXYGENASE"/>
    <property type="match status" value="1"/>
</dbReference>
<dbReference type="CDD" id="cd20289">
    <property type="entry name" value="cupin_ADO"/>
    <property type="match status" value="1"/>
</dbReference>
<evidence type="ECO:0000256" key="3">
    <source>
        <dbReference type="ARBA" id="ARBA00023004"/>
    </source>
</evidence>
<evidence type="ECO:0000256" key="1">
    <source>
        <dbReference type="ARBA" id="ARBA00022723"/>
    </source>
</evidence>
<keyword evidence="2" id="KW-0560">Oxidoreductase</keyword>
<dbReference type="EMBL" id="CCYD01003042">
    <property type="protein sequence ID" value="CEG49082.1"/>
    <property type="molecule type" value="Genomic_DNA"/>
</dbReference>
<organism evidence="4 5">
    <name type="scientific">Plasmopara halstedii</name>
    <name type="common">Downy mildew of sunflower</name>
    <dbReference type="NCBI Taxonomy" id="4781"/>
    <lineage>
        <taxon>Eukaryota</taxon>
        <taxon>Sar</taxon>
        <taxon>Stramenopiles</taxon>
        <taxon>Oomycota</taxon>
        <taxon>Peronosporomycetes</taxon>
        <taxon>Peronosporales</taxon>
        <taxon>Peronosporaceae</taxon>
        <taxon>Plasmopara</taxon>
    </lineage>
</organism>
<dbReference type="GO" id="GO:0046872">
    <property type="term" value="F:metal ion binding"/>
    <property type="evidence" value="ECO:0007669"/>
    <property type="project" value="UniProtKB-KW"/>
</dbReference>